<comment type="caution">
    <text evidence="3">The sequence shown here is derived from an EMBL/GenBank/DDBJ whole genome shotgun (WGS) entry which is preliminary data.</text>
</comment>
<gene>
    <name evidence="3" type="ORF">ACX51_15005</name>
</gene>
<organism evidence="3 4">
    <name type="scientific">Lacticaseibacillus paracasei</name>
    <name type="common">Lactobacillus paracasei</name>
    <dbReference type="NCBI Taxonomy" id="1597"/>
    <lineage>
        <taxon>Bacteria</taxon>
        <taxon>Bacillati</taxon>
        <taxon>Bacillota</taxon>
        <taxon>Bacilli</taxon>
        <taxon>Lactobacillales</taxon>
        <taxon>Lactobacillaceae</taxon>
        <taxon>Lacticaseibacillus</taxon>
    </lineage>
</organism>
<sequence length="179" mass="20240">MKSYKYCSNCGKKIPKEDNFCNFCGARQEIQEHQDVSLKSFSQNNQSAERYPNLISSTELAFNKILDFGGRTSLADFWWGTLGISLLYLVLFALISIIPDSDTGNGLLFIVDIPFTLISLSLTIRRLKAATGCCHLCQTCYHHLPRMLPPFASQVTTKDAHRLLLVSGHRCHLDFLVFF</sequence>
<keyword evidence="1" id="KW-0472">Membrane</keyword>
<feature type="transmembrane region" description="Helical" evidence="1">
    <location>
        <begin position="104"/>
        <end position="122"/>
    </location>
</feature>
<dbReference type="AlphaFoldDB" id="A0ABD6VX61"/>
<dbReference type="Pfam" id="PF13240">
    <property type="entry name" value="Zn_Ribbon_1"/>
    <property type="match status" value="1"/>
</dbReference>
<evidence type="ECO:0000256" key="1">
    <source>
        <dbReference type="SAM" id="Phobius"/>
    </source>
</evidence>
<evidence type="ECO:0000259" key="2">
    <source>
        <dbReference type="Pfam" id="PF13240"/>
    </source>
</evidence>
<feature type="transmembrane region" description="Helical" evidence="1">
    <location>
        <begin position="77"/>
        <end position="98"/>
    </location>
</feature>
<evidence type="ECO:0000313" key="3">
    <source>
        <dbReference type="EMBL" id="POE38984.1"/>
    </source>
</evidence>
<feature type="domain" description="Zinc-ribbon" evidence="2">
    <location>
        <begin position="6"/>
        <end position="27"/>
    </location>
</feature>
<evidence type="ECO:0000313" key="4">
    <source>
        <dbReference type="Proteomes" id="UP000237433"/>
    </source>
</evidence>
<accession>A0ABD6VX61</accession>
<name>A0ABD6VX61_LACPA</name>
<proteinExistence type="predicted"/>
<dbReference type="InterPro" id="IPR026870">
    <property type="entry name" value="Zinc_ribbon_dom"/>
</dbReference>
<dbReference type="EMBL" id="LGIY01000042">
    <property type="protein sequence ID" value="POE38984.1"/>
    <property type="molecule type" value="Genomic_DNA"/>
</dbReference>
<protein>
    <recommendedName>
        <fullName evidence="2">Zinc-ribbon domain-containing protein</fullName>
    </recommendedName>
</protein>
<keyword evidence="1" id="KW-0812">Transmembrane</keyword>
<reference evidence="3 4" key="1">
    <citation type="journal article" date="2015" name="J. Am. Soc. Brew. Chem.">
        <title>Dissolved carbon dioxide selects for lactic acid bacteria able to grow in and spoil packaged beer.</title>
        <authorList>
            <person name="Bergsveinson J."/>
            <person name="Redekop A."/>
            <person name="Zoerb S."/>
            <person name="Ziola B."/>
        </authorList>
    </citation>
    <scope>NUCLEOTIDE SEQUENCE [LARGE SCALE GENOMIC DNA]</scope>
    <source>
        <strain evidence="3 4">CCC B1205</strain>
    </source>
</reference>
<dbReference type="Proteomes" id="UP000237433">
    <property type="component" value="Unassembled WGS sequence"/>
</dbReference>
<keyword evidence="1" id="KW-1133">Transmembrane helix</keyword>